<dbReference type="InterPro" id="IPR039323">
    <property type="entry name" value="ANKRD_45/46/60"/>
</dbReference>
<dbReference type="InterPro" id="IPR002110">
    <property type="entry name" value="Ankyrin_rpt"/>
</dbReference>
<dbReference type="PANTHER" id="PTHR22677">
    <property type="entry name" value="ANKYRIN REPEAT DOMAIN-CONTAINING PROTEIN 60"/>
    <property type="match status" value="1"/>
</dbReference>
<dbReference type="InterPro" id="IPR036770">
    <property type="entry name" value="Ankyrin_rpt-contain_sf"/>
</dbReference>
<proteinExistence type="predicted"/>
<dbReference type="Proteomes" id="UP000681720">
    <property type="component" value="Unassembled WGS sequence"/>
</dbReference>
<sequence length="59" mass="6253">TPLFGAAKKGHVEICEYLIQNGADVNAITMTGVTSLYTAAEEGHLDVVEVLIRHGADVN</sequence>
<keyword evidence="1" id="KW-0040">ANK repeat</keyword>
<protein>
    <recommendedName>
        <fullName evidence="6">Ankyrin</fullName>
    </recommendedName>
</protein>
<evidence type="ECO:0000313" key="3">
    <source>
        <dbReference type="EMBL" id="CAF4230846.1"/>
    </source>
</evidence>
<dbReference type="Proteomes" id="UP000681967">
    <property type="component" value="Unassembled WGS sequence"/>
</dbReference>
<comment type="caution">
    <text evidence="3">The sequence shown here is derived from an EMBL/GenBank/DDBJ whole genome shotgun (WGS) entry which is preliminary data.</text>
</comment>
<dbReference type="EMBL" id="CAJOBH010022684">
    <property type="protein sequence ID" value="CAF4230846.1"/>
    <property type="molecule type" value="Genomic_DNA"/>
</dbReference>
<dbReference type="AlphaFoldDB" id="A0A8S2SZG0"/>
<evidence type="ECO:0000256" key="1">
    <source>
        <dbReference type="PROSITE-ProRule" id="PRU00023"/>
    </source>
</evidence>
<dbReference type="EMBL" id="CAJOBH010022337">
    <property type="protein sequence ID" value="CAF4228852.1"/>
    <property type="molecule type" value="Genomic_DNA"/>
</dbReference>
<dbReference type="Gene3D" id="1.25.40.20">
    <property type="entry name" value="Ankyrin repeat-containing domain"/>
    <property type="match status" value="1"/>
</dbReference>
<feature type="repeat" description="ANK" evidence="1">
    <location>
        <begin position="1"/>
        <end position="30"/>
    </location>
</feature>
<dbReference type="PANTHER" id="PTHR22677:SF4">
    <property type="entry name" value="USHER SYNDROME TYPE-1G PROTEIN-LIKE PROTEIN"/>
    <property type="match status" value="1"/>
</dbReference>
<evidence type="ECO:0008006" key="6">
    <source>
        <dbReference type="Google" id="ProtNLM"/>
    </source>
</evidence>
<feature type="repeat" description="ANK" evidence="1">
    <location>
        <begin position="31"/>
        <end position="59"/>
    </location>
</feature>
<dbReference type="SUPFAM" id="SSF48403">
    <property type="entry name" value="Ankyrin repeat"/>
    <property type="match status" value="1"/>
</dbReference>
<dbReference type="PROSITE" id="PS50297">
    <property type="entry name" value="ANK_REP_REGION"/>
    <property type="match status" value="2"/>
</dbReference>
<feature type="non-terminal residue" evidence="3">
    <location>
        <position position="1"/>
    </location>
</feature>
<accession>A0A8S2SZG0</accession>
<name>A0A8S2SZG0_9BILA</name>
<dbReference type="EMBL" id="CAJOBJ010046411">
    <property type="protein sequence ID" value="CAF4352101.1"/>
    <property type="molecule type" value="Genomic_DNA"/>
</dbReference>
<dbReference type="PROSITE" id="PS50088">
    <property type="entry name" value="ANK_REPEAT"/>
    <property type="match status" value="2"/>
</dbReference>
<evidence type="ECO:0000313" key="5">
    <source>
        <dbReference type="Proteomes" id="UP000681967"/>
    </source>
</evidence>
<reference evidence="3" key="1">
    <citation type="submission" date="2021-02" db="EMBL/GenBank/DDBJ databases">
        <authorList>
            <person name="Nowell W R."/>
        </authorList>
    </citation>
    <scope>NUCLEOTIDE SEQUENCE</scope>
</reference>
<feature type="non-terminal residue" evidence="3">
    <location>
        <position position="59"/>
    </location>
</feature>
<evidence type="ECO:0000313" key="2">
    <source>
        <dbReference type="EMBL" id="CAF4228852.1"/>
    </source>
</evidence>
<organism evidence="3 5">
    <name type="scientific">Rotaria magnacalcarata</name>
    <dbReference type="NCBI Taxonomy" id="392030"/>
    <lineage>
        <taxon>Eukaryota</taxon>
        <taxon>Metazoa</taxon>
        <taxon>Spiralia</taxon>
        <taxon>Gnathifera</taxon>
        <taxon>Rotifera</taxon>
        <taxon>Eurotatoria</taxon>
        <taxon>Bdelloidea</taxon>
        <taxon>Philodinida</taxon>
        <taxon>Philodinidae</taxon>
        <taxon>Rotaria</taxon>
    </lineage>
</organism>
<gene>
    <name evidence="2" type="ORF">BYL167_LOCUS24695</name>
    <name evidence="3" type="ORF">BYL167_LOCUS24773</name>
    <name evidence="4" type="ORF">GIL414_LOCUS28028</name>
</gene>
<evidence type="ECO:0000313" key="4">
    <source>
        <dbReference type="EMBL" id="CAF4352101.1"/>
    </source>
</evidence>
<dbReference type="Pfam" id="PF12796">
    <property type="entry name" value="Ank_2"/>
    <property type="match status" value="1"/>
</dbReference>
<dbReference type="SMART" id="SM00248">
    <property type="entry name" value="ANK"/>
    <property type="match status" value="2"/>
</dbReference>